<evidence type="ECO:0000313" key="1">
    <source>
        <dbReference type="EMBL" id="MZQ82968.1"/>
    </source>
</evidence>
<dbReference type="AlphaFoldDB" id="A0A6L8UXL4"/>
<evidence type="ECO:0008006" key="3">
    <source>
        <dbReference type="Google" id="ProtNLM"/>
    </source>
</evidence>
<sequence length="191" mass="21311">MIPKQRIAGKPSRIVRLPKSAGLPRSKAMLLYRTQLRKYHKPGSGRFLSQRTVSIGTDNSWFNAQIIPRDPAWVPVTNANYVWYSGNLNSENAIISTRFTLAQNRAILGASLFLSVDNYAVVIINGVPLLFDGPQNTPSFYNPGRTFDIRRFVRRGRNDVVIIAFNLGGPRTAEMPAGVAARLDIRLSNLQ</sequence>
<organism evidence="1 2">
    <name type="scientific">Paenibacillus silvestris</name>
    <dbReference type="NCBI Taxonomy" id="2606219"/>
    <lineage>
        <taxon>Bacteria</taxon>
        <taxon>Bacillati</taxon>
        <taxon>Bacillota</taxon>
        <taxon>Bacilli</taxon>
        <taxon>Bacillales</taxon>
        <taxon>Paenibacillaceae</taxon>
        <taxon>Paenibacillus</taxon>
    </lineage>
</organism>
<accession>A0A6L8UXL4</accession>
<dbReference type="EMBL" id="WTUZ01000015">
    <property type="protein sequence ID" value="MZQ82968.1"/>
    <property type="molecule type" value="Genomic_DNA"/>
</dbReference>
<dbReference type="Proteomes" id="UP000481087">
    <property type="component" value="Unassembled WGS sequence"/>
</dbReference>
<comment type="caution">
    <text evidence="1">The sequence shown here is derived from an EMBL/GenBank/DDBJ whole genome shotgun (WGS) entry which is preliminary data.</text>
</comment>
<name>A0A6L8UXL4_9BACL</name>
<reference evidence="1 2" key="1">
    <citation type="submission" date="2019-12" db="EMBL/GenBank/DDBJ databases">
        <title>Paenibacillus sp. nov. sp. isolated from soil.</title>
        <authorList>
            <person name="Kim J."/>
            <person name="Jeong S.E."/>
            <person name="Jung H.S."/>
            <person name="Jeon C.O."/>
        </authorList>
    </citation>
    <scope>NUCLEOTIDE SEQUENCE [LARGE SCALE GENOMIC DNA]</scope>
    <source>
        <strain evidence="1 2">5J-6</strain>
    </source>
</reference>
<proteinExistence type="predicted"/>
<dbReference type="Gene3D" id="2.60.120.260">
    <property type="entry name" value="Galactose-binding domain-like"/>
    <property type="match status" value="1"/>
</dbReference>
<keyword evidence="2" id="KW-1185">Reference proteome</keyword>
<protein>
    <recommendedName>
        <fullName evidence="3">Glycosyl hydrolases family 2 sugar binding domain-containing protein</fullName>
    </recommendedName>
</protein>
<dbReference type="RefSeq" id="WP_161407128.1">
    <property type="nucleotide sequence ID" value="NZ_WTUZ01000015.1"/>
</dbReference>
<gene>
    <name evidence="1" type="ORF">GQF01_12715</name>
</gene>
<evidence type="ECO:0000313" key="2">
    <source>
        <dbReference type="Proteomes" id="UP000481087"/>
    </source>
</evidence>